<dbReference type="GO" id="GO:0004521">
    <property type="term" value="F:RNA endonuclease activity"/>
    <property type="evidence" value="ECO:0007669"/>
    <property type="project" value="InterPro"/>
</dbReference>
<evidence type="ECO:0000256" key="1">
    <source>
        <dbReference type="ARBA" id="ARBA00022722"/>
    </source>
</evidence>
<accession>A0A7Z0DAM4</accession>
<keyword evidence="1" id="KW-0540">Nuclease</keyword>
<dbReference type="GO" id="GO:0016787">
    <property type="term" value="F:hydrolase activity"/>
    <property type="evidence" value="ECO:0007669"/>
    <property type="project" value="UniProtKB-KW"/>
</dbReference>
<dbReference type="EMBL" id="JACBZS010000001">
    <property type="protein sequence ID" value="NYI72070.1"/>
    <property type="molecule type" value="Genomic_DNA"/>
</dbReference>
<dbReference type="Pfam" id="PF00545">
    <property type="entry name" value="Ribonuclease"/>
    <property type="match status" value="1"/>
</dbReference>
<dbReference type="Gene3D" id="3.10.450.30">
    <property type="entry name" value="Microbial ribonucleases"/>
    <property type="match status" value="1"/>
</dbReference>
<keyword evidence="5" id="KW-1185">Reference proteome</keyword>
<reference evidence="4 5" key="1">
    <citation type="submission" date="2020-07" db="EMBL/GenBank/DDBJ databases">
        <title>Sequencing the genomes of 1000 actinobacteria strains.</title>
        <authorList>
            <person name="Klenk H.-P."/>
        </authorList>
    </citation>
    <scope>NUCLEOTIDE SEQUENCE [LARGE SCALE GENOMIC DNA]</scope>
    <source>
        <strain evidence="4 5">DSM 103164</strain>
    </source>
</reference>
<dbReference type="PROSITE" id="PS51318">
    <property type="entry name" value="TAT"/>
    <property type="match status" value="1"/>
</dbReference>
<dbReference type="InterPro" id="IPR016191">
    <property type="entry name" value="Ribonuclease/ribotoxin"/>
</dbReference>
<dbReference type="AlphaFoldDB" id="A0A7Z0DAM4"/>
<dbReference type="EC" id="3.1.27.3" evidence="4"/>
<evidence type="ECO:0000256" key="2">
    <source>
        <dbReference type="ARBA" id="ARBA00022801"/>
    </source>
</evidence>
<dbReference type="RefSeq" id="WP_179445813.1">
    <property type="nucleotide sequence ID" value="NZ_JACBZS010000001.1"/>
</dbReference>
<dbReference type="InterPro" id="IPR006311">
    <property type="entry name" value="TAT_signal"/>
</dbReference>
<gene>
    <name evidence="4" type="ORF">GGQ54_002630</name>
</gene>
<evidence type="ECO:0000256" key="3">
    <source>
        <dbReference type="SAM" id="MobiDB-lite"/>
    </source>
</evidence>
<dbReference type="Proteomes" id="UP000527616">
    <property type="component" value="Unassembled WGS sequence"/>
</dbReference>
<dbReference type="GO" id="GO:0003723">
    <property type="term" value="F:RNA binding"/>
    <property type="evidence" value="ECO:0007669"/>
    <property type="project" value="InterPro"/>
</dbReference>
<comment type="caution">
    <text evidence="4">The sequence shown here is derived from an EMBL/GenBank/DDBJ whole genome shotgun (WGS) entry which is preliminary data.</text>
</comment>
<feature type="compositionally biased region" description="Low complexity" evidence="3">
    <location>
        <begin position="53"/>
        <end position="67"/>
    </location>
</feature>
<dbReference type="SUPFAM" id="SSF53933">
    <property type="entry name" value="Microbial ribonucleases"/>
    <property type="match status" value="1"/>
</dbReference>
<keyword evidence="2 4" id="KW-0378">Hydrolase</keyword>
<proteinExistence type="predicted"/>
<sequence>MTRADRAAAPASRRTLLAAGAVLAALVLLGWLVFGSGGDAAGPGVPSAPPGTAPSGTAPSGTAPAGDGARGIAEAELPPSARETLASIDAGGPFPYRQDGQTFGNREGLLPKRERGYYREYTVDKPGEDDRGPWRIVTGGRGPDVYYWTADHYQSFVRILR</sequence>
<evidence type="ECO:0000313" key="4">
    <source>
        <dbReference type="EMBL" id="NYI72070.1"/>
    </source>
</evidence>
<name>A0A7Z0DAM4_9ACTN</name>
<protein>
    <submittedName>
        <fullName evidence="4">Ribonuclease T1</fullName>
        <ecNumber evidence="4">3.1.27.3</ecNumber>
    </submittedName>
</protein>
<evidence type="ECO:0000313" key="5">
    <source>
        <dbReference type="Proteomes" id="UP000527616"/>
    </source>
</evidence>
<feature type="region of interest" description="Disordered" evidence="3">
    <location>
        <begin position="42"/>
        <end position="108"/>
    </location>
</feature>
<organism evidence="4 5">
    <name type="scientific">Naumannella cuiyingiana</name>
    <dbReference type="NCBI Taxonomy" id="1347891"/>
    <lineage>
        <taxon>Bacteria</taxon>
        <taxon>Bacillati</taxon>
        <taxon>Actinomycetota</taxon>
        <taxon>Actinomycetes</taxon>
        <taxon>Propionibacteriales</taxon>
        <taxon>Propionibacteriaceae</taxon>
        <taxon>Naumannella</taxon>
    </lineage>
</organism>
<dbReference type="InterPro" id="IPR000026">
    <property type="entry name" value="N1-like"/>
</dbReference>